<dbReference type="AlphaFoldDB" id="A0AAN8IIR3"/>
<feature type="transmembrane region" description="Helical" evidence="1">
    <location>
        <begin position="152"/>
        <end position="170"/>
    </location>
</feature>
<keyword evidence="3" id="KW-1185">Reference proteome</keyword>
<gene>
    <name evidence="2" type="ORF">OHC33_009545</name>
</gene>
<evidence type="ECO:0000256" key="1">
    <source>
        <dbReference type="SAM" id="Phobius"/>
    </source>
</evidence>
<evidence type="ECO:0000313" key="3">
    <source>
        <dbReference type="Proteomes" id="UP001316803"/>
    </source>
</evidence>
<dbReference type="EMBL" id="JAKLMC020000036">
    <property type="protein sequence ID" value="KAK5949372.1"/>
    <property type="molecule type" value="Genomic_DNA"/>
</dbReference>
<proteinExistence type="predicted"/>
<keyword evidence="1" id="KW-1133">Transmembrane helix</keyword>
<accession>A0AAN8IIR3</accession>
<organism evidence="2 3">
    <name type="scientific">Knufia fluminis</name>
    <dbReference type="NCBI Taxonomy" id="191047"/>
    <lineage>
        <taxon>Eukaryota</taxon>
        <taxon>Fungi</taxon>
        <taxon>Dikarya</taxon>
        <taxon>Ascomycota</taxon>
        <taxon>Pezizomycotina</taxon>
        <taxon>Eurotiomycetes</taxon>
        <taxon>Chaetothyriomycetidae</taxon>
        <taxon>Chaetothyriales</taxon>
        <taxon>Trichomeriaceae</taxon>
        <taxon>Knufia</taxon>
    </lineage>
</organism>
<dbReference type="Proteomes" id="UP001316803">
    <property type="component" value="Unassembled WGS sequence"/>
</dbReference>
<keyword evidence="1" id="KW-0812">Transmembrane</keyword>
<keyword evidence="1" id="KW-0472">Membrane</keyword>
<evidence type="ECO:0000313" key="2">
    <source>
        <dbReference type="EMBL" id="KAK5949372.1"/>
    </source>
</evidence>
<sequence>MSQASTFTSTSPTGTPDLQAPNACYPYSNPTLQNVTGLKGQVCQVNWPPWIIDITSCCENNTAPRVQDDCTQYCVYEGPYDDFIDCVKGTLNDTAEQSRTTPYCYVLEADALGANVTGNGNRTATESAAAASGTETGDAAARTTLPVKFGQAVLIVGTTFGGLLLGAALML</sequence>
<name>A0AAN8IIR3_9EURO</name>
<comment type="caution">
    <text evidence="2">The sequence shown here is derived from an EMBL/GenBank/DDBJ whole genome shotgun (WGS) entry which is preliminary data.</text>
</comment>
<reference evidence="2 3" key="1">
    <citation type="submission" date="2022-12" db="EMBL/GenBank/DDBJ databases">
        <title>Genomic features and morphological characterization of a novel Knufia sp. strain isolated from spacecraft assembly facility.</title>
        <authorList>
            <person name="Teixeira M."/>
            <person name="Chander A.M."/>
            <person name="Stajich J.E."/>
            <person name="Venkateswaran K."/>
        </authorList>
    </citation>
    <scope>NUCLEOTIDE SEQUENCE [LARGE SCALE GENOMIC DNA]</scope>
    <source>
        <strain evidence="2 3">FJI-L2-BK-P2</strain>
    </source>
</reference>
<protein>
    <submittedName>
        <fullName evidence="2">Uncharacterized protein</fullName>
    </submittedName>
</protein>